<evidence type="ECO:0000313" key="2">
    <source>
        <dbReference type="Proteomes" id="UP000325577"/>
    </source>
</evidence>
<dbReference type="AlphaFoldDB" id="A0A5J4ZKY9"/>
<dbReference type="Proteomes" id="UP000325577">
    <property type="component" value="Linkage Group LG7"/>
</dbReference>
<name>A0A5J4ZKY9_9ASTE</name>
<proteinExistence type="predicted"/>
<accession>A0A5J4ZKY9</accession>
<organism evidence="1 2">
    <name type="scientific">Nyssa sinensis</name>
    <dbReference type="NCBI Taxonomy" id="561372"/>
    <lineage>
        <taxon>Eukaryota</taxon>
        <taxon>Viridiplantae</taxon>
        <taxon>Streptophyta</taxon>
        <taxon>Embryophyta</taxon>
        <taxon>Tracheophyta</taxon>
        <taxon>Spermatophyta</taxon>
        <taxon>Magnoliopsida</taxon>
        <taxon>eudicotyledons</taxon>
        <taxon>Gunneridae</taxon>
        <taxon>Pentapetalae</taxon>
        <taxon>asterids</taxon>
        <taxon>Cornales</taxon>
        <taxon>Nyssaceae</taxon>
        <taxon>Nyssa</taxon>
    </lineage>
</organism>
<gene>
    <name evidence="1" type="ORF">F0562_015848</name>
</gene>
<keyword evidence="2" id="KW-1185">Reference proteome</keyword>
<protein>
    <submittedName>
        <fullName evidence="1">Uncharacterized protein</fullName>
    </submittedName>
</protein>
<reference evidence="1 2" key="1">
    <citation type="submission" date="2019-09" db="EMBL/GenBank/DDBJ databases">
        <title>A chromosome-level genome assembly of the Chinese tupelo Nyssa sinensis.</title>
        <authorList>
            <person name="Yang X."/>
            <person name="Kang M."/>
            <person name="Yang Y."/>
            <person name="Xiong H."/>
            <person name="Wang M."/>
            <person name="Zhang Z."/>
            <person name="Wang Z."/>
            <person name="Wu H."/>
            <person name="Ma T."/>
            <person name="Liu J."/>
            <person name="Xi Z."/>
        </authorList>
    </citation>
    <scope>NUCLEOTIDE SEQUENCE [LARGE SCALE GENOMIC DNA]</scope>
    <source>
        <strain evidence="1">J267</strain>
        <tissue evidence="1">Leaf</tissue>
    </source>
</reference>
<dbReference type="EMBL" id="CM018050">
    <property type="protein sequence ID" value="KAA8518268.1"/>
    <property type="molecule type" value="Genomic_DNA"/>
</dbReference>
<sequence length="210" mass="22879">MSSGCLHSRSDLVQGLTRMIGLSALLFTQEKMLVAETHGSTITVVCLALIFGRVLIGEGICVNMLMEHSSAGSTQLNIVLVTARMALAMTWNYGEKPTTQHLLYKAGTSSSSSNAVTSNSLLFMLPDGSTPPLYQEIHLVLLVLSSKGDSWDNGNRLAKDLANRIFTILKQSDFKYLTHDGFKALLRELLATQLAISLYYTYLCNGALAN</sequence>
<evidence type="ECO:0000313" key="1">
    <source>
        <dbReference type="EMBL" id="KAA8518268.1"/>
    </source>
</evidence>